<organism evidence="1 2">
    <name type="scientific">Candidatus Kerfeldbacteria bacterium RIFCSPLOWO2_01_FULL_48_11</name>
    <dbReference type="NCBI Taxonomy" id="1798543"/>
    <lineage>
        <taxon>Bacteria</taxon>
        <taxon>Candidatus Kerfeldiibacteriota</taxon>
    </lineage>
</organism>
<comment type="caution">
    <text evidence="1">The sequence shown here is derived from an EMBL/GenBank/DDBJ whole genome shotgun (WGS) entry which is preliminary data.</text>
</comment>
<protein>
    <submittedName>
        <fullName evidence="1">Uncharacterized protein</fullName>
    </submittedName>
</protein>
<accession>A0A1G2B8V8</accession>
<evidence type="ECO:0000313" key="1">
    <source>
        <dbReference type="EMBL" id="OGY84647.1"/>
    </source>
</evidence>
<dbReference type="STRING" id="1798543.A2898_00880"/>
<dbReference type="AlphaFoldDB" id="A0A1G2B8V8"/>
<dbReference type="Proteomes" id="UP000179164">
    <property type="component" value="Unassembled WGS sequence"/>
</dbReference>
<name>A0A1G2B8V8_9BACT</name>
<evidence type="ECO:0000313" key="2">
    <source>
        <dbReference type="Proteomes" id="UP000179164"/>
    </source>
</evidence>
<proteinExistence type="predicted"/>
<gene>
    <name evidence="1" type="ORF">A2898_00880</name>
</gene>
<dbReference type="EMBL" id="MHKE01000005">
    <property type="protein sequence ID" value="OGY84647.1"/>
    <property type="molecule type" value="Genomic_DNA"/>
</dbReference>
<sequence length="112" mass="12183">MKKVGVIIGSIISATAVTLLSPAIIRTEVSDVCHVYNEAGFPLSFIETLQTQPSNDQCLSAALSKGYPTYNFKNMAIDWTVYFVVSAAGLSVIDKKKRYPQASTSQEKQPHG</sequence>
<reference evidence="1 2" key="1">
    <citation type="journal article" date="2016" name="Nat. Commun.">
        <title>Thousands of microbial genomes shed light on interconnected biogeochemical processes in an aquifer system.</title>
        <authorList>
            <person name="Anantharaman K."/>
            <person name="Brown C.T."/>
            <person name="Hug L.A."/>
            <person name="Sharon I."/>
            <person name="Castelle C.J."/>
            <person name="Probst A.J."/>
            <person name="Thomas B.C."/>
            <person name="Singh A."/>
            <person name="Wilkins M.J."/>
            <person name="Karaoz U."/>
            <person name="Brodie E.L."/>
            <person name="Williams K.H."/>
            <person name="Hubbard S.S."/>
            <person name="Banfield J.F."/>
        </authorList>
    </citation>
    <scope>NUCLEOTIDE SEQUENCE [LARGE SCALE GENOMIC DNA]</scope>
</reference>